<keyword evidence="4 9" id="KW-0547">Nucleotide-binding</keyword>
<dbReference type="PANTHER" id="PTHR43740">
    <property type="entry name" value="LEUCYL-TRNA SYNTHETASE"/>
    <property type="match status" value="1"/>
</dbReference>
<evidence type="ECO:0000256" key="1">
    <source>
        <dbReference type="ARBA" id="ARBA00005594"/>
    </source>
</evidence>
<keyword evidence="5 9" id="KW-0067">ATP-binding</keyword>
<dbReference type="Pfam" id="PF09334">
    <property type="entry name" value="tRNA-synt_1g"/>
    <property type="match status" value="1"/>
</dbReference>
<evidence type="ECO:0000259" key="11">
    <source>
        <dbReference type="Pfam" id="PF08264"/>
    </source>
</evidence>
<evidence type="ECO:0000313" key="13">
    <source>
        <dbReference type="EMBL" id="OGI83209.1"/>
    </source>
</evidence>
<feature type="domain" description="Methionyl/Leucyl tRNA synthetase" evidence="12">
    <location>
        <begin position="51"/>
        <end position="158"/>
    </location>
</feature>
<comment type="catalytic activity">
    <reaction evidence="8">
        <text>tRNA(Leu) + L-leucine + ATP = L-leucyl-tRNA(Leu) + AMP + diphosphate</text>
        <dbReference type="Rhea" id="RHEA:11688"/>
        <dbReference type="Rhea" id="RHEA-COMP:9613"/>
        <dbReference type="Rhea" id="RHEA-COMP:9622"/>
        <dbReference type="ChEBI" id="CHEBI:30616"/>
        <dbReference type="ChEBI" id="CHEBI:33019"/>
        <dbReference type="ChEBI" id="CHEBI:57427"/>
        <dbReference type="ChEBI" id="CHEBI:78442"/>
        <dbReference type="ChEBI" id="CHEBI:78494"/>
        <dbReference type="ChEBI" id="CHEBI:456215"/>
        <dbReference type="EC" id="6.1.1.4"/>
    </reaction>
</comment>
<comment type="similarity">
    <text evidence="1 9">Belongs to the class-I aminoacyl-tRNA synthetase family.</text>
</comment>
<sequence>MQKGKKNSPIYDHKKIESKWQKDWDKNKIYKTLDTQKAKSKKKKPCYVLDMFPYPSGVGLHVGHPRGYIGSDIYARMKRMQGYNVLHPMGYDAFGLPAEQYAIEHKIHPKKAVEINVKTFEKQLSIIGLSYDWSRKINTTDPAYYKWTQWIFLQLFNSYYDTKKNKACPIKDLIKTFEKQGNKNAFAFSNQKDIFDKNEWKNFTELKKQNILMNYRLAYEAESEVNWCVKLGTVLANDEIVDDKDGNQVSERGGYPVEKLKINQWSMRITAYAERLLLGLKDLDWVDSIKEIQKNWIGKEIDLNGKITFKMHDAIFARQRYWGEPIPLYRDANGIIHEVKKLPLELPSVKSYEPTGRAEGPLAGVASWVKSGYETNTMPGWAGSSWYFLRFTDPKNKKEIANKDNLDYFFGKSGGVDMYVGGAEHATGHLLYARFWHKFLQDIGRVKSGEPFKKMKNQGMIGGVDGRKMSKRWGNVVNPDEIVKVYGADTLRVYTMFLGPFDSHLPWNTENIMGSRRFIERVWRACNHVINEKKKTNTDVLYYLQDLIKKIESDILEFKFNTAVSSFMIFLGLLEEKNYEITNDDFLIFIKLLAPFAPYVADEIYQKFSPNTKQQTAKSIHLSDWPKSKKLKDRKMLQKIIVQVNGKLRGFVFVPEFSDEAYVVGQVLHDEKLRNYIEHGVRTRTIYIPNKIINFVIKIAN</sequence>
<dbReference type="InterPro" id="IPR015413">
    <property type="entry name" value="Methionyl/Leucyl_tRNA_Synth"/>
</dbReference>
<dbReference type="SUPFAM" id="SSF52374">
    <property type="entry name" value="Nucleotidylyl transferase"/>
    <property type="match status" value="1"/>
</dbReference>
<dbReference type="GO" id="GO:0005524">
    <property type="term" value="F:ATP binding"/>
    <property type="evidence" value="ECO:0007669"/>
    <property type="project" value="UniProtKB-KW"/>
</dbReference>
<dbReference type="STRING" id="1801764.A2903_00825"/>
<dbReference type="InterPro" id="IPR002300">
    <property type="entry name" value="aa-tRNA-synth_Ia"/>
</dbReference>
<comment type="caution">
    <text evidence="13">The sequence shown here is derived from an EMBL/GenBank/DDBJ whole genome shotgun (WGS) entry which is preliminary data.</text>
</comment>
<keyword evidence="6 9" id="KW-0648">Protein biosynthesis</keyword>
<dbReference type="EMBL" id="MFUO01000033">
    <property type="protein sequence ID" value="OGI83209.1"/>
    <property type="molecule type" value="Genomic_DNA"/>
</dbReference>
<evidence type="ECO:0000256" key="5">
    <source>
        <dbReference type="ARBA" id="ARBA00022840"/>
    </source>
</evidence>
<proteinExistence type="inferred from homology"/>
<dbReference type="Gene3D" id="3.10.20.590">
    <property type="match status" value="1"/>
</dbReference>
<dbReference type="Proteomes" id="UP000178184">
    <property type="component" value="Unassembled WGS sequence"/>
</dbReference>
<dbReference type="InterPro" id="IPR009080">
    <property type="entry name" value="tRNAsynth_Ia_anticodon-bd"/>
</dbReference>
<evidence type="ECO:0000256" key="9">
    <source>
        <dbReference type="RuleBase" id="RU363039"/>
    </source>
</evidence>
<dbReference type="FunFam" id="1.10.730.10:FF:000002">
    <property type="entry name" value="Leucine--tRNA ligase"/>
    <property type="match status" value="1"/>
</dbReference>
<dbReference type="EC" id="6.1.1.4" evidence="2"/>
<dbReference type="GO" id="GO:0004823">
    <property type="term" value="F:leucine-tRNA ligase activity"/>
    <property type="evidence" value="ECO:0007669"/>
    <property type="project" value="UniProtKB-EC"/>
</dbReference>
<dbReference type="InterPro" id="IPR002302">
    <property type="entry name" value="Leu-tRNA-ligase"/>
</dbReference>
<evidence type="ECO:0000256" key="6">
    <source>
        <dbReference type="ARBA" id="ARBA00022917"/>
    </source>
</evidence>
<evidence type="ECO:0000259" key="10">
    <source>
        <dbReference type="Pfam" id="PF00133"/>
    </source>
</evidence>
<feature type="domain" description="Aminoacyl-tRNA synthetase class Ia" evidence="10">
    <location>
        <begin position="195"/>
        <end position="496"/>
    </location>
</feature>
<dbReference type="InterPro" id="IPR013155">
    <property type="entry name" value="M/V/L/I-tRNA-synth_anticd-bd"/>
</dbReference>
<evidence type="ECO:0000256" key="4">
    <source>
        <dbReference type="ARBA" id="ARBA00022741"/>
    </source>
</evidence>
<dbReference type="PANTHER" id="PTHR43740:SF2">
    <property type="entry name" value="LEUCINE--TRNA LIGASE, MITOCHONDRIAL"/>
    <property type="match status" value="1"/>
</dbReference>
<evidence type="ECO:0000256" key="3">
    <source>
        <dbReference type="ARBA" id="ARBA00022598"/>
    </source>
</evidence>
<keyword evidence="7 9" id="KW-0030">Aminoacyl-tRNA synthetase</keyword>
<dbReference type="GO" id="GO:0005829">
    <property type="term" value="C:cytosol"/>
    <property type="evidence" value="ECO:0007669"/>
    <property type="project" value="TreeGrafter"/>
</dbReference>
<evidence type="ECO:0000256" key="2">
    <source>
        <dbReference type="ARBA" id="ARBA00013164"/>
    </source>
</evidence>
<evidence type="ECO:0000256" key="7">
    <source>
        <dbReference type="ARBA" id="ARBA00023146"/>
    </source>
</evidence>
<dbReference type="Gene3D" id="1.10.730.10">
    <property type="entry name" value="Isoleucyl-tRNA Synthetase, Domain 1"/>
    <property type="match status" value="1"/>
</dbReference>
<dbReference type="InterPro" id="IPR014729">
    <property type="entry name" value="Rossmann-like_a/b/a_fold"/>
</dbReference>
<protein>
    <recommendedName>
        <fullName evidence="2">leucine--tRNA ligase</fullName>
        <ecNumber evidence="2">6.1.1.4</ecNumber>
    </recommendedName>
</protein>
<dbReference type="GO" id="GO:0006429">
    <property type="term" value="P:leucyl-tRNA aminoacylation"/>
    <property type="evidence" value="ECO:0007669"/>
    <property type="project" value="InterPro"/>
</dbReference>
<dbReference type="CDD" id="cd07958">
    <property type="entry name" value="Anticodon_Ia_Leu_BEm"/>
    <property type="match status" value="1"/>
</dbReference>
<evidence type="ECO:0000259" key="12">
    <source>
        <dbReference type="Pfam" id="PF09334"/>
    </source>
</evidence>
<dbReference type="PRINTS" id="PR00985">
    <property type="entry name" value="TRNASYNTHLEU"/>
</dbReference>
<dbReference type="Pfam" id="PF00133">
    <property type="entry name" value="tRNA-synt_1"/>
    <property type="match status" value="1"/>
</dbReference>
<dbReference type="AlphaFoldDB" id="A0A1F6WMV3"/>
<accession>A0A1F6WMV3</accession>
<organism evidence="13 14">
    <name type="scientific">Candidatus Nomurabacteria bacterium RIFCSPLOWO2_01_FULL_33_17</name>
    <dbReference type="NCBI Taxonomy" id="1801764"/>
    <lineage>
        <taxon>Bacteria</taxon>
        <taxon>Candidatus Nomuraibacteriota</taxon>
    </lineage>
</organism>
<dbReference type="SUPFAM" id="SSF47323">
    <property type="entry name" value="Anticodon-binding domain of a subclass of class I aminoacyl-tRNA synthetases"/>
    <property type="match status" value="1"/>
</dbReference>
<name>A0A1F6WMV3_9BACT</name>
<dbReference type="CDD" id="cd00812">
    <property type="entry name" value="LeuRS_core"/>
    <property type="match status" value="1"/>
</dbReference>
<gene>
    <name evidence="13" type="ORF">A2903_00825</name>
</gene>
<evidence type="ECO:0000313" key="14">
    <source>
        <dbReference type="Proteomes" id="UP000178184"/>
    </source>
</evidence>
<dbReference type="Pfam" id="PF08264">
    <property type="entry name" value="Anticodon_1"/>
    <property type="match status" value="1"/>
</dbReference>
<feature type="domain" description="Methionyl/Valyl/Leucyl/Isoleucyl-tRNA synthetase anticodon-binding" evidence="11">
    <location>
        <begin position="540"/>
        <end position="650"/>
    </location>
</feature>
<evidence type="ECO:0000256" key="8">
    <source>
        <dbReference type="ARBA" id="ARBA00047469"/>
    </source>
</evidence>
<reference evidence="13 14" key="1">
    <citation type="journal article" date="2016" name="Nat. Commun.">
        <title>Thousands of microbial genomes shed light on interconnected biogeochemical processes in an aquifer system.</title>
        <authorList>
            <person name="Anantharaman K."/>
            <person name="Brown C.T."/>
            <person name="Hug L.A."/>
            <person name="Sharon I."/>
            <person name="Castelle C.J."/>
            <person name="Probst A.J."/>
            <person name="Thomas B.C."/>
            <person name="Singh A."/>
            <person name="Wilkins M.J."/>
            <person name="Karaoz U."/>
            <person name="Brodie E.L."/>
            <person name="Williams K.H."/>
            <person name="Hubbard S.S."/>
            <person name="Banfield J.F."/>
        </authorList>
    </citation>
    <scope>NUCLEOTIDE SEQUENCE [LARGE SCALE GENOMIC DNA]</scope>
</reference>
<dbReference type="Gene3D" id="3.40.50.620">
    <property type="entry name" value="HUPs"/>
    <property type="match status" value="2"/>
</dbReference>
<dbReference type="FunFam" id="3.40.50.620:FF:000060">
    <property type="entry name" value="Leucine--tRNA ligase"/>
    <property type="match status" value="1"/>
</dbReference>
<keyword evidence="3 9" id="KW-0436">Ligase</keyword>